<accession>C9RED6</accession>
<dbReference type="eggNOG" id="arCOG01383">
    <property type="taxonomic scope" value="Archaea"/>
</dbReference>
<keyword evidence="4" id="KW-1185">Reference proteome</keyword>
<dbReference type="GO" id="GO:0016740">
    <property type="term" value="F:transferase activity"/>
    <property type="evidence" value="ECO:0007669"/>
    <property type="project" value="UniProtKB-KW"/>
</dbReference>
<protein>
    <submittedName>
        <fullName evidence="3">Glycosyl transferase family 2</fullName>
    </submittedName>
</protein>
<dbReference type="PANTHER" id="PTHR22916:SF64">
    <property type="entry name" value="TRANSFERASE, PUTATIVE-RELATED"/>
    <property type="match status" value="1"/>
</dbReference>
<sequence>MNNILLSLVVVTNNRKEDLENLLDSILNQKDVERSLFEIVIVNNGEDIGDLIKKYEKKLNIKYIKNNGNLGASKGRNIGVKNSKGKYILFLDDDNYLQDEYILKNIIEKDIELLEKDNKIGAIRYATEYPIYKNGKRIGYEYTVCELDTKTKKSFDIPNNIKLLKENSIYFYLNHFATCGVLVRKEAFEKINGFDENMFVYAEDIDLSIRLWINNYKVLLNPWIIIRHNETPKKRNNLWREYQMTKNQILMLYKNFPMFLFLFYTINWLTIQSILSYKNLKQKEPDITFLQMYREFLKGTKEAFKLIFIQRKVKRKPMSFKMWKYIRFGIPKENIKILKEKGLL</sequence>
<dbReference type="Proteomes" id="UP000002063">
    <property type="component" value="Chromosome"/>
</dbReference>
<dbReference type="CAZy" id="GT2">
    <property type="family name" value="Glycosyltransferase Family 2"/>
</dbReference>
<dbReference type="Pfam" id="PF00535">
    <property type="entry name" value="Glycos_transf_2"/>
    <property type="match status" value="1"/>
</dbReference>
<evidence type="ECO:0000313" key="4">
    <source>
        <dbReference type="Proteomes" id="UP000002063"/>
    </source>
</evidence>
<dbReference type="KEGG" id="mvu:Metvu_0069"/>
<gene>
    <name evidence="3" type="ordered locus">Metvu_0069</name>
</gene>
<dbReference type="EMBL" id="CP001787">
    <property type="protein sequence ID" value="ACX71938.1"/>
    <property type="molecule type" value="Genomic_DNA"/>
</dbReference>
<proteinExistence type="predicted"/>
<dbReference type="RefSeq" id="WP_012819484.1">
    <property type="nucleotide sequence ID" value="NC_013407.1"/>
</dbReference>
<keyword evidence="1" id="KW-0812">Transmembrane</keyword>
<keyword evidence="1" id="KW-0472">Membrane</keyword>
<dbReference type="InterPro" id="IPR001173">
    <property type="entry name" value="Glyco_trans_2-like"/>
</dbReference>
<dbReference type="OrthoDB" id="64615at2157"/>
<feature type="domain" description="Glycosyltransferase 2-like" evidence="2">
    <location>
        <begin position="7"/>
        <end position="190"/>
    </location>
</feature>
<feature type="transmembrane region" description="Helical" evidence="1">
    <location>
        <begin position="256"/>
        <end position="275"/>
    </location>
</feature>
<organism evidence="3 4">
    <name type="scientific">Methanocaldococcus vulcanius (strain ATCC 700851 / DSM 12094 / M7)</name>
    <name type="common">Methanococcus vulcanius</name>
    <dbReference type="NCBI Taxonomy" id="579137"/>
    <lineage>
        <taxon>Archaea</taxon>
        <taxon>Methanobacteriati</taxon>
        <taxon>Methanobacteriota</taxon>
        <taxon>Methanomada group</taxon>
        <taxon>Methanococci</taxon>
        <taxon>Methanococcales</taxon>
        <taxon>Methanocaldococcaceae</taxon>
        <taxon>Methanocaldococcus</taxon>
    </lineage>
</organism>
<evidence type="ECO:0000256" key="1">
    <source>
        <dbReference type="SAM" id="Phobius"/>
    </source>
</evidence>
<keyword evidence="1" id="KW-1133">Transmembrane helix</keyword>
<evidence type="ECO:0000313" key="3">
    <source>
        <dbReference type="EMBL" id="ACX71938.1"/>
    </source>
</evidence>
<dbReference type="InterPro" id="IPR029044">
    <property type="entry name" value="Nucleotide-diphossugar_trans"/>
</dbReference>
<dbReference type="STRING" id="579137.Metvu_0069"/>
<reference evidence="3" key="1">
    <citation type="submission" date="2009-10" db="EMBL/GenBank/DDBJ databases">
        <title>Complete sequence of chromosome of Methanocaldococcus vulcanius M7.</title>
        <authorList>
            <consortium name="US DOE Joint Genome Institute"/>
            <person name="Lucas S."/>
            <person name="Copeland A."/>
            <person name="Lapidus A."/>
            <person name="Glavina del Rio T."/>
            <person name="Dalin E."/>
            <person name="Tice H."/>
            <person name="Bruce D."/>
            <person name="Goodwin L."/>
            <person name="Pitluck S."/>
            <person name="Lcollab F.I."/>
            <person name="Brettin T."/>
            <person name="Detter J.C."/>
            <person name="Han C."/>
            <person name="Tapia R."/>
            <person name="Kuske C.R."/>
            <person name="Schmutz J."/>
            <person name="Larimer F."/>
            <person name="Land M."/>
            <person name="Hauser L."/>
            <person name="Kyrpides N."/>
            <person name="Ovchinikova G."/>
            <person name="Sieprawska-Lupa M."/>
            <person name="Whitman W.B."/>
            <person name="Woyke T."/>
        </authorList>
    </citation>
    <scope>NUCLEOTIDE SEQUENCE [LARGE SCALE GENOMIC DNA]</scope>
    <source>
        <strain evidence="3">M7</strain>
    </source>
</reference>
<dbReference type="HOGENOM" id="CLU_023845_4_1_2"/>
<keyword evidence="3" id="KW-0808">Transferase</keyword>
<dbReference type="GeneID" id="8512395"/>
<name>C9RED6_METVM</name>
<dbReference type="PANTHER" id="PTHR22916">
    <property type="entry name" value="GLYCOSYLTRANSFERASE"/>
    <property type="match status" value="1"/>
</dbReference>
<evidence type="ECO:0000259" key="2">
    <source>
        <dbReference type="Pfam" id="PF00535"/>
    </source>
</evidence>
<dbReference type="Gene3D" id="3.90.550.10">
    <property type="entry name" value="Spore Coat Polysaccharide Biosynthesis Protein SpsA, Chain A"/>
    <property type="match status" value="1"/>
</dbReference>
<dbReference type="SUPFAM" id="SSF53448">
    <property type="entry name" value="Nucleotide-diphospho-sugar transferases"/>
    <property type="match status" value="1"/>
</dbReference>
<dbReference type="AlphaFoldDB" id="C9RED6"/>